<name>A0A8X6LH50_TRICU</name>
<organism evidence="1 2">
    <name type="scientific">Trichonephila clavata</name>
    <name type="common">Joro spider</name>
    <name type="synonym">Nephila clavata</name>
    <dbReference type="NCBI Taxonomy" id="2740835"/>
    <lineage>
        <taxon>Eukaryota</taxon>
        <taxon>Metazoa</taxon>
        <taxon>Ecdysozoa</taxon>
        <taxon>Arthropoda</taxon>
        <taxon>Chelicerata</taxon>
        <taxon>Arachnida</taxon>
        <taxon>Araneae</taxon>
        <taxon>Araneomorphae</taxon>
        <taxon>Entelegynae</taxon>
        <taxon>Araneoidea</taxon>
        <taxon>Nephilidae</taxon>
        <taxon>Trichonephila</taxon>
    </lineage>
</organism>
<dbReference type="AlphaFoldDB" id="A0A8X6LH50"/>
<evidence type="ECO:0000313" key="1">
    <source>
        <dbReference type="EMBL" id="GFR08197.1"/>
    </source>
</evidence>
<comment type="caution">
    <text evidence="1">The sequence shown here is derived from an EMBL/GenBank/DDBJ whole genome shotgun (WGS) entry which is preliminary data.</text>
</comment>
<protein>
    <submittedName>
        <fullName evidence="1">Uncharacterized protein</fullName>
    </submittedName>
</protein>
<sequence length="72" mass="8255">MFPGKDNCTRAVKLKTKGGEIVCPVFPLEQDNDNRIILSVRDQVPFDKDIKILITENSDCEKKTRSGRKKLY</sequence>
<reference evidence="1" key="1">
    <citation type="submission" date="2020-07" db="EMBL/GenBank/DDBJ databases">
        <title>Multicomponent nature underlies the extraordinary mechanical properties of spider dragline silk.</title>
        <authorList>
            <person name="Kono N."/>
            <person name="Nakamura H."/>
            <person name="Mori M."/>
            <person name="Yoshida Y."/>
            <person name="Ohtoshi R."/>
            <person name="Malay A.D."/>
            <person name="Moran D.A.P."/>
            <person name="Tomita M."/>
            <person name="Numata K."/>
            <person name="Arakawa K."/>
        </authorList>
    </citation>
    <scope>NUCLEOTIDE SEQUENCE</scope>
</reference>
<proteinExistence type="predicted"/>
<dbReference type="Proteomes" id="UP000887116">
    <property type="component" value="Unassembled WGS sequence"/>
</dbReference>
<dbReference type="EMBL" id="BMAO01006387">
    <property type="protein sequence ID" value="GFR08197.1"/>
    <property type="molecule type" value="Genomic_DNA"/>
</dbReference>
<evidence type="ECO:0000313" key="2">
    <source>
        <dbReference type="Proteomes" id="UP000887116"/>
    </source>
</evidence>
<dbReference type="OrthoDB" id="6426986at2759"/>
<accession>A0A8X6LH50</accession>
<keyword evidence="2" id="KW-1185">Reference proteome</keyword>
<gene>
    <name evidence="1" type="ORF">TNCT_646671</name>
</gene>